<evidence type="ECO:0000256" key="1">
    <source>
        <dbReference type="ARBA" id="ARBA00022737"/>
    </source>
</evidence>
<feature type="repeat" description="TPR" evidence="3">
    <location>
        <begin position="633"/>
        <end position="666"/>
    </location>
</feature>
<dbReference type="InterPro" id="IPR011990">
    <property type="entry name" value="TPR-like_helical_dom_sf"/>
</dbReference>
<evidence type="ECO:0000256" key="2">
    <source>
        <dbReference type="ARBA" id="ARBA00022803"/>
    </source>
</evidence>
<feature type="repeat" description="TPR" evidence="3">
    <location>
        <begin position="667"/>
        <end position="700"/>
    </location>
</feature>
<feature type="region of interest" description="Disordered" evidence="4">
    <location>
        <begin position="132"/>
        <end position="184"/>
    </location>
</feature>
<dbReference type="PANTHER" id="PTHR44858">
    <property type="entry name" value="TETRATRICOPEPTIDE REPEAT PROTEIN 6"/>
    <property type="match status" value="1"/>
</dbReference>
<dbReference type="SMART" id="SM00028">
    <property type="entry name" value="TPR"/>
    <property type="match status" value="10"/>
</dbReference>
<reference evidence="5 6" key="1">
    <citation type="submission" date="2020-03" db="EMBL/GenBank/DDBJ databases">
        <title>Draft genome of Streptomyces sp. ventii, isolated from the Axial Seamount in the Pacific Ocean, and resequencing of the two type strains Streptomyces lonarensis strain NCL 716 and Streptomyces bohaiensis strain 11A07.</title>
        <authorList>
            <person name="Loughran R.M."/>
            <person name="Pfannmuller K.M."/>
            <person name="Wasson B.J."/>
            <person name="Deadmond M.C."/>
            <person name="Paddock B.E."/>
            <person name="Koyack M.J."/>
            <person name="Gallegos D.A."/>
            <person name="Mitchell E.A."/>
            <person name="Ushijima B."/>
            <person name="Saw J.H."/>
            <person name="Mcphail K.L."/>
            <person name="Videau P."/>
        </authorList>
    </citation>
    <scope>NUCLEOTIDE SEQUENCE [LARGE SCALE GENOMIC DNA]</scope>
    <source>
        <strain evidence="5 6">11A07</strain>
    </source>
</reference>
<accession>A0ABX1C3R3</accession>
<protein>
    <submittedName>
        <fullName evidence="5">Tetratricopeptide repeat protein</fullName>
    </submittedName>
</protein>
<dbReference type="SUPFAM" id="SSF48452">
    <property type="entry name" value="TPR-like"/>
    <property type="match status" value="1"/>
</dbReference>
<feature type="repeat" description="TPR" evidence="3">
    <location>
        <begin position="565"/>
        <end position="598"/>
    </location>
</feature>
<proteinExistence type="predicted"/>
<feature type="repeat" description="TPR" evidence="3">
    <location>
        <begin position="531"/>
        <end position="564"/>
    </location>
</feature>
<feature type="repeat" description="TPR" evidence="3">
    <location>
        <begin position="463"/>
        <end position="496"/>
    </location>
</feature>
<evidence type="ECO:0000256" key="4">
    <source>
        <dbReference type="SAM" id="MobiDB-lite"/>
    </source>
</evidence>
<dbReference type="EMBL" id="JAAVJC010000002">
    <property type="protein sequence ID" value="NJQ13478.1"/>
    <property type="molecule type" value="Genomic_DNA"/>
</dbReference>
<sequence>MAAPGPTADGLAAAERFKTTASPTAQQLAAHLAAVPLTLPVMTLVRRSLLTDSDHGHLVEVALGGLLEPWSKQAVDTAPDDLRFDFLPGVREALIGSQLRGDVAAVRGLVRSSVWEYIARGRPSGREFSATRVTGARTGSRRVEEGKSPFAERSARRVAAPPTNTEAASGTYQTAGPGEALDPADSGAERFLRGETDPERRRVILDCALPQEIDADVYRALVDPNATAGAEAWLGALPFVTSRGGRYRYHDIVRTQMLRLQRSRSATDWTRRHTTLADHHAHQRTTLEPALPDVYERWANKQWRDHRAAEMYHRLCANPHDTRLAILEDCVHAAGASTETLTRWVRLIHHAGHDSGDTTLTERATALGNNNTEADPETALRSILAEPGLPTATRALAHHLRGRAHRAAGNNEQAIADFTRAIELEPDNAANYRWRGLAGHSAGDYQRAIADFTRAIELEPDNAANHRWRGLAGHSAGDYQRAIADLTRAIELEPDNAANHHLRGLVGHSAGDYQRAIADLTRAIELEPDNAWDYHLRGLAHRAARNNEQAIADLTRAIELEPDNAANHRWRGRASHSAGDYQRAIADFTRAIELEPDNAWDYHLRGLAHRAARNNEQAIADFTRAIELEPDNVWNYRWRGRAGHSAGDYQRAIADFTRAIELEPDNANNHHWRGLAHRAARNNEQAIADFTRAIELEPDNVWNYRWRGRASHEAGDNERAIADFTRAIELEPDNANNHHWRGRMHYAALLLGAALSDLSRAVELQPDEEEYRRWRDVVRYEVEGRGDEEQG</sequence>
<feature type="repeat" description="TPR" evidence="3">
    <location>
        <begin position="599"/>
        <end position="632"/>
    </location>
</feature>
<evidence type="ECO:0000313" key="6">
    <source>
        <dbReference type="Proteomes" id="UP000727056"/>
    </source>
</evidence>
<dbReference type="PANTHER" id="PTHR44858:SF1">
    <property type="entry name" value="UDP-N-ACETYLGLUCOSAMINE--PEPTIDE N-ACETYLGLUCOSAMINYLTRANSFERASE SPINDLY-RELATED"/>
    <property type="match status" value="1"/>
</dbReference>
<dbReference type="Pfam" id="PF13432">
    <property type="entry name" value="TPR_16"/>
    <property type="match status" value="5"/>
</dbReference>
<dbReference type="InterPro" id="IPR050498">
    <property type="entry name" value="Ycf3"/>
</dbReference>
<dbReference type="InterPro" id="IPR019734">
    <property type="entry name" value="TPR_rpt"/>
</dbReference>
<name>A0ABX1C3R3_9ACTN</name>
<keyword evidence="1" id="KW-0677">Repeat</keyword>
<keyword evidence="6" id="KW-1185">Reference proteome</keyword>
<feature type="repeat" description="TPR" evidence="3">
    <location>
        <begin position="429"/>
        <end position="462"/>
    </location>
</feature>
<dbReference type="Proteomes" id="UP000727056">
    <property type="component" value="Unassembled WGS sequence"/>
</dbReference>
<feature type="compositionally biased region" description="Polar residues" evidence="4">
    <location>
        <begin position="162"/>
        <end position="174"/>
    </location>
</feature>
<evidence type="ECO:0000256" key="3">
    <source>
        <dbReference type="PROSITE-ProRule" id="PRU00339"/>
    </source>
</evidence>
<evidence type="ECO:0000313" key="5">
    <source>
        <dbReference type="EMBL" id="NJQ13478.1"/>
    </source>
</evidence>
<dbReference type="PROSITE" id="PS50005">
    <property type="entry name" value="TPR"/>
    <property type="match status" value="10"/>
</dbReference>
<dbReference type="Gene3D" id="1.25.40.10">
    <property type="entry name" value="Tetratricopeptide repeat domain"/>
    <property type="match status" value="4"/>
</dbReference>
<comment type="caution">
    <text evidence="5">The sequence shown here is derived from an EMBL/GenBank/DDBJ whole genome shotgun (WGS) entry which is preliminary data.</text>
</comment>
<gene>
    <name evidence="5" type="ORF">HCN52_00550</name>
</gene>
<feature type="repeat" description="TPR" evidence="3">
    <location>
        <begin position="701"/>
        <end position="734"/>
    </location>
</feature>
<dbReference type="SUPFAM" id="SSF81901">
    <property type="entry name" value="HCP-like"/>
    <property type="match status" value="1"/>
</dbReference>
<keyword evidence="2 3" id="KW-0802">TPR repeat</keyword>
<feature type="repeat" description="TPR" evidence="3">
    <location>
        <begin position="497"/>
        <end position="530"/>
    </location>
</feature>
<organism evidence="5 6">
    <name type="scientific">Streptomyces bohaiensis</name>
    <dbReference type="NCBI Taxonomy" id="1431344"/>
    <lineage>
        <taxon>Bacteria</taxon>
        <taxon>Bacillati</taxon>
        <taxon>Actinomycetota</taxon>
        <taxon>Actinomycetes</taxon>
        <taxon>Kitasatosporales</taxon>
        <taxon>Streptomycetaceae</taxon>
        <taxon>Streptomyces</taxon>
    </lineage>
</organism>
<feature type="repeat" description="TPR" evidence="3">
    <location>
        <begin position="395"/>
        <end position="428"/>
    </location>
</feature>